<organism evidence="1">
    <name type="scientific">marine sediment metagenome</name>
    <dbReference type="NCBI Taxonomy" id="412755"/>
    <lineage>
        <taxon>unclassified sequences</taxon>
        <taxon>metagenomes</taxon>
        <taxon>ecological metagenomes</taxon>
    </lineage>
</organism>
<feature type="non-terminal residue" evidence="1">
    <location>
        <position position="1"/>
    </location>
</feature>
<gene>
    <name evidence="1" type="ORF">LCGC14_2815790</name>
</gene>
<reference evidence="1" key="1">
    <citation type="journal article" date="2015" name="Nature">
        <title>Complex archaea that bridge the gap between prokaryotes and eukaryotes.</title>
        <authorList>
            <person name="Spang A."/>
            <person name="Saw J.H."/>
            <person name="Jorgensen S.L."/>
            <person name="Zaremba-Niedzwiedzka K."/>
            <person name="Martijn J."/>
            <person name="Lind A.E."/>
            <person name="van Eijk R."/>
            <person name="Schleper C."/>
            <person name="Guy L."/>
            <person name="Ettema T.J."/>
        </authorList>
    </citation>
    <scope>NUCLEOTIDE SEQUENCE</scope>
</reference>
<evidence type="ECO:0000313" key="1">
    <source>
        <dbReference type="EMBL" id="KKK81206.1"/>
    </source>
</evidence>
<accession>A0A0F9B9S2</accession>
<comment type="caution">
    <text evidence="1">The sequence shown here is derived from an EMBL/GenBank/DDBJ whole genome shotgun (WGS) entry which is preliminary data.</text>
</comment>
<name>A0A0F9B9S2_9ZZZZ</name>
<sequence length="60" mass="6599">VSTLSIGGQEIVCGCTCENAHRYENFILSHASQLAEYLNKRSEKLKKEAETCVVEEPKGG</sequence>
<dbReference type="AlphaFoldDB" id="A0A0F9B9S2"/>
<proteinExistence type="predicted"/>
<protein>
    <submittedName>
        <fullName evidence="1">Uncharacterized protein</fullName>
    </submittedName>
</protein>
<dbReference type="EMBL" id="LAZR01053227">
    <property type="protein sequence ID" value="KKK81206.1"/>
    <property type="molecule type" value="Genomic_DNA"/>
</dbReference>